<reference evidence="3" key="1">
    <citation type="submission" date="2016-10" db="EMBL/GenBank/DDBJ databases">
        <authorList>
            <person name="Varghese N."/>
            <person name="Submissions S."/>
        </authorList>
    </citation>
    <scope>NUCLEOTIDE SEQUENCE [LARGE SCALE GENOMIC DNA]</scope>
    <source>
        <strain evidence="3">DSM 45460</strain>
    </source>
</reference>
<feature type="transmembrane region" description="Helical" evidence="1">
    <location>
        <begin position="117"/>
        <end position="140"/>
    </location>
</feature>
<feature type="transmembrane region" description="Helical" evidence="1">
    <location>
        <begin position="193"/>
        <end position="213"/>
    </location>
</feature>
<gene>
    <name evidence="2" type="ORF">SAMN04487820_104263</name>
</gene>
<dbReference type="EMBL" id="FNFM01000004">
    <property type="protein sequence ID" value="SDK10622.1"/>
    <property type="molecule type" value="Genomic_DNA"/>
</dbReference>
<feature type="transmembrane region" description="Helical" evidence="1">
    <location>
        <begin position="161"/>
        <end position="181"/>
    </location>
</feature>
<keyword evidence="1" id="KW-1133">Transmembrane helix</keyword>
<feature type="transmembrane region" description="Helical" evidence="1">
    <location>
        <begin position="225"/>
        <end position="242"/>
    </location>
</feature>
<feature type="transmembrane region" description="Helical" evidence="1">
    <location>
        <begin position="248"/>
        <end position="267"/>
    </location>
</feature>
<dbReference type="Proteomes" id="UP000199213">
    <property type="component" value="Unassembled WGS sequence"/>
</dbReference>
<evidence type="ECO:0000313" key="2">
    <source>
        <dbReference type="EMBL" id="SDK10622.1"/>
    </source>
</evidence>
<dbReference type="PROSITE" id="PS51257">
    <property type="entry name" value="PROKAR_LIPOPROTEIN"/>
    <property type="match status" value="1"/>
</dbReference>
<protein>
    <submittedName>
        <fullName evidence="2">Low temperature requirement A protein (LtrA)</fullName>
    </submittedName>
</protein>
<dbReference type="PANTHER" id="PTHR36840:SF1">
    <property type="entry name" value="BLL5714 PROTEIN"/>
    <property type="match status" value="1"/>
</dbReference>
<proteinExistence type="predicted"/>
<keyword evidence="1" id="KW-0472">Membrane</keyword>
<dbReference type="Pfam" id="PF06772">
    <property type="entry name" value="LtrA"/>
    <property type="match status" value="1"/>
</dbReference>
<sequence length="278" mass="28948">MGAQVGRAVFMAVALRGHVLGKNYTNLLAWSASACVLWLVGAFLDPTARLVVWLVALVVDVAAQRFEFRFPGLGTAPMHTWPTDPEHLAERNRGVFIIALGESILIVGFTLPEPEPITVRAIVATLLGFVGLFVLWWAYFALVGQDTQTSRGDASTSALRSAFACAHALMVAGAIVVAVSIELRIGHAEADPAVVLTTVGGPLAYLGGNILFLRSRTGSVARARCVAATALVAVGVLGLVVGHTIPSLVVGLATVAIMGTLAVVTQLTSKSSSPETAA</sequence>
<name>A0A1G8Z6B1_ACTMZ</name>
<evidence type="ECO:0000313" key="3">
    <source>
        <dbReference type="Proteomes" id="UP000199213"/>
    </source>
</evidence>
<dbReference type="InterPro" id="IPR010640">
    <property type="entry name" value="Low_temperature_requirement_A"/>
</dbReference>
<keyword evidence="3" id="KW-1185">Reference proteome</keyword>
<organism evidence="2 3">
    <name type="scientific">Actinopolyspora mzabensis</name>
    <dbReference type="NCBI Taxonomy" id="995066"/>
    <lineage>
        <taxon>Bacteria</taxon>
        <taxon>Bacillati</taxon>
        <taxon>Actinomycetota</taxon>
        <taxon>Actinomycetes</taxon>
        <taxon>Actinopolysporales</taxon>
        <taxon>Actinopolysporaceae</taxon>
        <taxon>Actinopolyspora</taxon>
    </lineage>
</organism>
<feature type="transmembrane region" description="Helical" evidence="1">
    <location>
        <begin position="94"/>
        <end position="111"/>
    </location>
</feature>
<accession>A0A1G8Z6B1</accession>
<evidence type="ECO:0000256" key="1">
    <source>
        <dbReference type="SAM" id="Phobius"/>
    </source>
</evidence>
<keyword evidence="1" id="KW-0812">Transmembrane</keyword>
<dbReference type="PANTHER" id="PTHR36840">
    <property type="entry name" value="BLL5714 PROTEIN"/>
    <property type="match status" value="1"/>
</dbReference>
<dbReference type="AlphaFoldDB" id="A0A1G8Z6B1"/>